<proteinExistence type="predicted"/>
<organism evidence="4 5">
    <name type="scientific">Effusibacillus lacus</name>
    <dbReference type="NCBI Taxonomy" id="1348429"/>
    <lineage>
        <taxon>Bacteria</taxon>
        <taxon>Bacillati</taxon>
        <taxon>Bacillota</taxon>
        <taxon>Bacilli</taxon>
        <taxon>Bacillales</taxon>
        <taxon>Alicyclobacillaceae</taxon>
        <taxon>Effusibacillus</taxon>
    </lineage>
</organism>
<dbReference type="RefSeq" id="WP_096181464.1">
    <property type="nucleotide sequence ID" value="NZ_BDUF01000029.1"/>
</dbReference>
<comment type="caution">
    <text evidence="4">The sequence shown here is derived from an EMBL/GenBank/DDBJ whole genome shotgun (WGS) entry which is preliminary data.</text>
</comment>
<protein>
    <submittedName>
        <fullName evidence="4">Uncharacterized protein</fullName>
    </submittedName>
</protein>
<feature type="repeat" description="TPR" evidence="3">
    <location>
        <begin position="308"/>
        <end position="341"/>
    </location>
</feature>
<dbReference type="GO" id="GO:0006355">
    <property type="term" value="P:regulation of DNA-templated transcription"/>
    <property type="evidence" value="ECO:0007669"/>
    <property type="project" value="InterPro"/>
</dbReference>
<gene>
    <name evidence="4" type="ORF">EFBL_1392</name>
</gene>
<feature type="repeat" description="TPR" evidence="3">
    <location>
        <begin position="172"/>
        <end position="205"/>
    </location>
</feature>
<evidence type="ECO:0000313" key="4">
    <source>
        <dbReference type="EMBL" id="GAX89767.1"/>
    </source>
</evidence>
<dbReference type="AlphaFoldDB" id="A0A292YGP4"/>
<dbReference type="OrthoDB" id="2370959at2"/>
<dbReference type="Gene3D" id="1.25.40.10">
    <property type="entry name" value="Tetratricopeptide repeat domain"/>
    <property type="match status" value="3"/>
</dbReference>
<feature type="repeat" description="TPR" evidence="3">
    <location>
        <begin position="342"/>
        <end position="375"/>
    </location>
</feature>
<dbReference type="GO" id="GO:0006368">
    <property type="term" value="P:transcription elongation by RNA polymerase II"/>
    <property type="evidence" value="ECO:0007669"/>
    <property type="project" value="TreeGrafter"/>
</dbReference>
<dbReference type="InterPro" id="IPR031101">
    <property type="entry name" value="Ctr9"/>
</dbReference>
<dbReference type="Pfam" id="PF13414">
    <property type="entry name" value="TPR_11"/>
    <property type="match status" value="1"/>
</dbReference>
<dbReference type="SMART" id="SM00028">
    <property type="entry name" value="TPR"/>
    <property type="match status" value="8"/>
</dbReference>
<evidence type="ECO:0000313" key="5">
    <source>
        <dbReference type="Proteomes" id="UP000217785"/>
    </source>
</evidence>
<keyword evidence="1" id="KW-0677">Repeat</keyword>
<reference evidence="5" key="1">
    <citation type="submission" date="2017-07" db="EMBL/GenBank/DDBJ databases">
        <title>Draft genome sequence of Effusibacillus lacus strain skLN1.</title>
        <authorList>
            <person name="Watanabe M."/>
            <person name="Kojima H."/>
            <person name="Fukui M."/>
        </authorList>
    </citation>
    <scope>NUCLEOTIDE SEQUENCE [LARGE SCALE GENOMIC DNA]</scope>
    <source>
        <strain evidence="5">skLN1</strain>
    </source>
</reference>
<keyword evidence="2 3" id="KW-0802">TPR repeat</keyword>
<accession>A0A292YGP4</accession>
<dbReference type="EMBL" id="BDUF01000029">
    <property type="protein sequence ID" value="GAX89767.1"/>
    <property type="molecule type" value="Genomic_DNA"/>
</dbReference>
<dbReference type="PANTHER" id="PTHR14027:SF2">
    <property type="entry name" value="RNA POLYMERASE-ASSOCIATED PROTEIN CTR9 HOMOLOG"/>
    <property type="match status" value="1"/>
</dbReference>
<evidence type="ECO:0000256" key="3">
    <source>
        <dbReference type="PROSITE-ProRule" id="PRU00339"/>
    </source>
</evidence>
<dbReference type="PANTHER" id="PTHR14027">
    <property type="entry name" value="RNA POLYMERASE-ASSOCIATED PROTEIN CTR9"/>
    <property type="match status" value="1"/>
</dbReference>
<dbReference type="PROSITE" id="PS50005">
    <property type="entry name" value="TPR"/>
    <property type="match status" value="4"/>
</dbReference>
<dbReference type="SUPFAM" id="SSF48452">
    <property type="entry name" value="TPR-like"/>
    <property type="match status" value="2"/>
</dbReference>
<dbReference type="Pfam" id="PF14559">
    <property type="entry name" value="TPR_19"/>
    <property type="match status" value="1"/>
</dbReference>
<sequence length="482" mass="54893">MFDKPFEQLFQALQRIEKQLATAGDDEKEILREEILALRTVCDRFVEKWLIFEEKVADLSELFGLQIDLTEPYLNPSKPPAKSPSPGKVVPLHPNAAEEQIIRWFRKGLGYMDLLMFPHAINELEKVVNMDGEFSVARLYLALGYLGKREYEKAEGQLALVAADAEDPYILAAVHNTFGHIYAEREDFLRAAEEFKQAAEYSRDFPDVHFNLGACQYNQKLYTDALASFLVSADTNPDDWQTEYIIALIWQRLGSMDKAYEHAAKAYRLNSSDLETMLLYADLLVYRNECKPALTLYEKARKFYPLSPGPLGGIGWLTMREGNYNLAIAYFKKQLSLSPGDNQAQFNLGWAFLMTGEVGKAEQLFKHLLLTEPDLIHARIGMARVLQMLDKQEDAQRLLETVTRAEDPHDRLLGHLQVGRLFMEQGNYESAVDQFSKALQLDNNCVEAWFYKGLAHTGLGEHELAESCWRLCRDCVPAIAGT</sequence>
<feature type="repeat" description="TPR" evidence="3">
    <location>
        <begin position="412"/>
        <end position="445"/>
    </location>
</feature>
<keyword evidence="5" id="KW-1185">Reference proteome</keyword>
<dbReference type="InterPro" id="IPR011990">
    <property type="entry name" value="TPR-like_helical_dom_sf"/>
</dbReference>
<dbReference type="Proteomes" id="UP000217785">
    <property type="component" value="Unassembled WGS sequence"/>
</dbReference>
<evidence type="ECO:0000256" key="1">
    <source>
        <dbReference type="ARBA" id="ARBA00022737"/>
    </source>
</evidence>
<dbReference type="Pfam" id="PF13432">
    <property type="entry name" value="TPR_16"/>
    <property type="match status" value="1"/>
</dbReference>
<name>A0A292YGP4_9BACL</name>
<dbReference type="GO" id="GO:0000993">
    <property type="term" value="F:RNA polymerase II complex binding"/>
    <property type="evidence" value="ECO:0007669"/>
    <property type="project" value="TreeGrafter"/>
</dbReference>
<dbReference type="InterPro" id="IPR019734">
    <property type="entry name" value="TPR_rpt"/>
</dbReference>
<evidence type="ECO:0000256" key="2">
    <source>
        <dbReference type="ARBA" id="ARBA00022803"/>
    </source>
</evidence>